<protein>
    <recommendedName>
        <fullName evidence="4">PepSY-associated TM helix</fullName>
    </recommendedName>
</protein>
<reference evidence="2 3" key="1">
    <citation type="submission" date="2016-07" db="EMBL/GenBank/DDBJ databases">
        <title>Draft Genome Sequence of Methylobrevis pamukkalensis PK2.</title>
        <authorList>
            <person name="Vasilenko O.V."/>
            <person name="Doronina N.V."/>
            <person name="Shmareva M.N."/>
            <person name="Tarlachkov S.V."/>
            <person name="Mustakhimov I."/>
            <person name="Trotsenko Y.A."/>
        </authorList>
    </citation>
    <scope>NUCLEOTIDE SEQUENCE [LARGE SCALE GENOMIC DNA]</scope>
    <source>
        <strain evidence="2 3">PK2</strain>
    </source>
</reference>
<feature type="transmembrane region" description="Helical" evidence="1">
    <location>
        <begin position="200"/>
        <end position="221"/>
    </location>
</feature>
<feature type="transmembrane region" description="Helical" evidence="1">
    <location>
        <begin position="7"/>
        <end position="29"/>
    </location>
</feature>
<organism evidence="2 3">
    <name type="scientific">Methylobrevis pamukkalensis</name>
    <dbReference type="NCBI Taxonomy" id="1439726"/>
    <lineage>
        <taxon>Bacteria</taxon>
        <taxon>Pseudomonadati</taxon>
        <taxon>Pseudomonadota</taxon>
        <taxon>Alphaproteobacteria</taxon>
        <taxon>Hyphomicrobiales</taxon>
        <taxon>Pleomorphomonadaceae</taxon>
        <taxon>Methylobrevis</taxon>
    </lineage>
</organism>
<dbReference type="InterPro" id="IPR005625">
    <property type="entry name" value="PepSY-ass_TM"/>
</dbReference>
<keyword evidence="1" id="KW-1133">Transmembrane helix</keyword>
<dbReference type="Pfam" id="PF03929">
    <property type="entry name" value="PepSY_TM"/>
    <property type="match status" value="1"/>
</dbReference>
<keyword evidence="1" id="KW-0812">Transmembrane</keyword>
<gene>
    <name evidence="2" type="ORF">A6302_00600</name>
</gene>
<keyword evidence="3" id="KW-1185">Reference proteome</keyword>
<keyword evidence="1" id="KW-0472">Membrane</keyword>
<accession>A0A1E3H7F3</accession>
<evidence type="ECO:0008006" key="4">
    <source>
        <dbReference type="Google" id="ProtNLM"/>
    </source>
</evidence>
<evidence type="ECO:0000313" key="2">
    <source>
        <dbReference type="EMBL" id="ODN72085.1"/>
    </source>
</evidence>
<dbReference type="Proteomes" id="UP000094622">
    <property type="component" value="Unassembled WGS sequence"/>
</dbReference>
<dbReference type="SUPFAM" id="SSF110296">
    <property type="entry name" value="Oligoxyloglucan reducing end-specific cellobiohydrolase"/>
    <property type="match status" value="1"/>
</dbReference>
<dbReference type="OrthoDB" id="7063934at2"/>
<dbReference type="EMBL" id="MCRJ01000008">
    <property type="protein sequence ID" value="ODN72085.1"/>
    <property type="molecule type" value="Genomic_DNA"/>
</dbReference>
<dbReference type="AlphaFoldDB" id="A0A1E3H7F3"/>
<evidence type="ECO:0000256" key="1">
    <source>
        <dbReference type="SAM" id="Phobius"/>
    </source>
</evidence>
<evidence type="ECO:0000313" key="3">
    <source>
        <dbReference type="Proteomes" id="UP000094622"/>
    </source>
</evidence>
<sequence length="242" mass="25428">MTLRTWHAWLSIALALPIVIVSITAILIAHDKDLGTKNVALTGPGEGAPAAFELKAFLETADGTRYYGTKYGLVAEGTGGVPMKVGAIGEEEVRDLAAADGTVFAAGKTGLWRAGRDGLWTQAMPGDVWSVSTSGAAIFAATKEQLWRSDDGGATFRPSPLADEALSGYAAVHGAPAYTLNKLVMDLHTGKLFFGKDLEWIWIDAIGAVMLFLSLSGVVIWRRAERRKALASAGSGAHAATG</sequence>
<name>A0A1E3H7F3_9HYPH</name>
<proteinExistence type="predicted"/>
<comment type="caution">
    <text evidence="2">The sequence shown here is derived from an EMBL/GenBank/DDBJ whole genome shotgun (WGS) entry which is preliminary data.</text>
</comment>